<keyword evidence="5" id="KW-1185">Reference proteome</keyword>
<name>A0A653S7T1_BACAB</name>
<dbReference type="Proteomes" id="UP001467674">
    <property type="component" value="Unassembled WGS sequence"/>
</dbReference>
<dbReference type="EMBL" id="CABWLH010000009">
    <property type="protein sequence ID" value="VXB63251.1"/>
    <property type="molecule type" value="Genomic_DNA"/>
</dbReference>
<dbReference type="RefSeq" id="WP_008346357.1">
    <property type="nucleotide sequence ID" value="NZ_AP014928.1"/>
</dbReference>
<protein>
    <submittedName>
        <fullName evidence="3">Small acid-soluble spore protein</fullName>
    </submittedName>
    <submittedName>
        <fullName evidence="2">Small, acid-soluble spore protein L</fullName>
    </submittedName>
</protein>
<feature type="region of interest" description="Disordered" evidence="1">
    <location>
        <begin position="1"/>
        <end position="41"/>
    </location>
</feature>
<evidence type="ECO:0000313" key="4">
    <source>
        <dbReference type="Proteomes" id="UP000433089"/>
    </source>
</evidence>
<gene>
    <name evidence="3" type="primary">sspL</name>
    <name evidence="2" type="ORF">ABQG71_18175</name>
    <name evidence="3" type="ORF">BACI348_41179</name>
</gene>
<evidence type="ECO:0000256" key="1">
    <source>
        <dbReference type="SAM" id="MobiDB-lite"/>
    </source>
</evidence>
<dbReference type="Proteomes" id="UP000433089">
    <property type="component" value="Unassembled WGS sequence"/>
</dbReference>
<reference evidence="2 5" key="2">
    <citation type="submission" date="2024-06" db="EMBL/GenBank/DDBJ databases">
        <title>Construction of an artificial bacterial consortium using nitrogen cycle bacteria from Cuatro Cienegas Basin and a mangrove forest.</title>
        <authorList>
            <person name="Aguilera-Najera D."/>
            <person name="Marquez-Cianci L."/>
            <person name="Martinez-Perez E."/>
            <person name="Rosas-Barrera M."/>
            <person name="Rodriguez-Cruz U.E."/>
            <person name="Tapia-Lopez R."/>
            <person name="Eguiarte L.E."/>
            <person name="Souza-Saldivar V."/>
        </authorList>
    </citation>
    <scope>NUCLEOTIDE SEQUENCE [LARGE SCALE GENOMIC DNA]</scope>
    <source>
        <strain evidence="2 5">S14-15</strain>
    </source>
</reference>
<organism evidence="3 4">
    <name type="scientific">Bacillus altitudinis</name>
    <dbReference type="NCBI Taxonomy" id="293387"/>
    <lineage>
        <taxon>Bacteria</taxon>
        <taxon>Bacillati</taxon>
        <taxon>Bacillota</taxon>
        <taxon>Bacilli</taxon>
        <taxon>Bacillales</taxon>
        <taxon>Bacillaceae</taxon>
        <taxon>Bacillus</taxon>
    </lineage>
</organism>
<feature type="compositionally biased region" description="Polar residues" evidence="1">
    <location>
        <begin position="8"/>
        <end position="19"/>
    </location>
</feature>
<dbReference type="GeneID" id="66363522"/>
<dbReference type="EMBL" id="JBEOME010000013">
    <property type="protein sequence ID" value="MER3123092.1"/>
    <property type="molecule type" value="Genomic_DNA"/>
</dbReference>
<evidence type="ECO:0000313" key="5">
    <source>
        <dbReference type="Proteomes" id="UP001467674"/>
    </source>
</evidence>
<sequence>MDKENRGRVTNGTTPQGDAQTKDKQPISQLENKAKKSNTKG</sequence>
<evidence type="ECO:0000313" key="3">
    <source>
        <dbReference type="EMBL" id="VXB63251.1"/>
    </source>
</evidence>
<accession>A0A5C2CBU2</accession>
<accession>A0A653S7T1</accession>
<evidence type="ECO:0000313" key="2">
    <source>
        <dbReference type="EMBL" id="MER3123092.1"/>
    </source>
</evidence>
<dbReference type="AlphaFoldDB" id="A0A653S7T1"/>
<proteinExistence type="predicted"/>
<reference evidence="3 4" key="1">
    <citation type="submission" date="2019-10" db="EMBL/GenBank/DDBJ databases">
        <authorList>
            <person name="Karimi E."/>
        </authorList>
    </citation>
    <scope>NUCLEOTIDE SEQUENCE [LARGE SCALE GENOMIC DNA]</scope>
    <source>
        <strain evidence="3">Bacillus sp. 348</strain>
    </source>
</reference>